<dbReference type="SMART" id="SM01362">
    <property type="entry name" value="DUF663"/>
    <property type="match status" value="1"/>
</dbReference>
<feature type="compositionally biased region" description="Basic and acidic residues" evidence="7">
    <location>
        <begin position="359"/>
        <end position="369"/>
    </location>
</feature>
<feature type="compositionally biased region" description="Acidic residues" evidence="7">
    <location>
        <begin position="795"/>
        <end position="804"/>
    </location>
</feature>
<dbReference type="WBParaSite" id="PSAMB.scaffold5747size10959.g27215.t1">
    <property type="protein sequence ID" value="PSAMB.scaffold5747size10959.g27215.t1"/>
    <property type="gene ID" value="PSAMB.scaffold5747size10959.g27215"/>
</dbReference>
<feature type="region of interest" description="Disordered" evidence="7">
    <location>
        <begin position="781"/>
        <end position="804"/>
    </location>
</feature>
<keyword evidence="3" id="KW-0539">Nucleus</keyword>
<dbReference type="GO" id="GO:0000479">
    <property type="term" value="P:endonucleolytic cleavage of tricistronic rRNA transcript (SSU-rRNA, 5.8S rRNA, LSU-rRNA)"/>
    <property type="evidence" value="ECO:0007669"/>
    <property type="project" value="TreeGrafter"/>
</dbReference>
<dbReference type="Pfam" id="PF04950">
    <property type="entry name" value="RIBIOP_C"/>
    <property type="match status" value="1"/>
</dbReference>
<evidence type="ECO:0000256" key="3">
    <source>
        <dbReference type="ARBA" id="ARBA00023242"/>
    </source>
</evidence>
<dbReference type="AlphaFoldDB" id="A0A914X2G9"/>
<accession>A0A914X2G9</accession>
<comment type="function">
    <text evidence="4">Required during maturation of the 40S ribosomal subunit in the nucleolus.</text>
</comment>
<sequence length="804" mass="90614">MSTVGHRAGAFKQQNKKHKTGRHRSKGTIDNDQKGKTDVKTLSKSGRRELSRVARRNQSKQLRENKKSAVLAEKRSLGGANSPPYLTAVISLTDQVSADVILGLVSSCDDSATATASERNITYLSVPRYKSRFGFVVPDPRKLHEVLDALKIVDTLALIWPLDGELDESSELLLSAIFSHGVPATLHLVYGLSSLNSKQKEIARKNVNRLMDKWSFGDKFYTADNASDGLVIFRQISTGKKRPLILQKRRPHLLVEQIDKVDVEGDKCTLKVSGYMRGPALSVNGLVHLPGWGDFQMKQIDLTPDPHPLTEGKRKNEMDEGAKVLEVADQAKQTSLQSEVVPDPMEGEQTWPTQEDLDDATRSKLEPKKVGKKVPKGTSEYQAAWIVDEENGENKGENDEDDDDDEGSDENMSDESDDPDQPEAAMDDDDMSQGDDDEDDDGAETMTVASQFGDNDDEDAEIDMAEVERYRQARENAMFPDEIDTPLDTPARVRFQKYRGLKSFRTSEWDPKENLPVDYARIFKFADFRRTKKRVLDDVQTADGALHGWFVTVHIANVPTQFVESLDSTAPLVIFGLLPHEQRVSVLNIALRRHPSCQATVKSKDKLIFHVGYRRFEAAPVFSQHTNGDKHKMERYLPAEGVVVASVYAPIIFPPSSVLVFREDKRGRHQLVATGAVLDLNPDRVVVKRIVLSGHPFKINKRHAVVRYMFFNREDIEWFKPVELRTKYGRRGHIKEGLGTHGHMKCVFDGQLTSQDEVMLNLYKRVFPKWTYNPRVNTPSSYRRLSTAPSTHVGDEDDDEMQCT</sequence>
<feature type="region of interest" description="Disordered" evidence="7">
    <location>
        <begin position="329"/>
        <end position="443"/>
    </location>
</feature>
<dbReference type="Pfam" id="PF08142">
    <property type="entry name" value="AARP2CN"/>
    <property type="match status" value="1"/>
</dbReference>
<evidence type="ECO:0000313" key="10">
    <source>
        <dbReference type="WBParaSite" id="PSAMB.scaffold5747size10959.g27215.t1"/>
    </source>
</evidence>
<dbReference type="InterPro" id="IPR030387">
    <property type="entry name" value="G_Bms1/Tsr1_dom"/>
</dbReference>
<evidence type="ECO:0000256" key="1">
    <source>
        <dbReference type="ARBA" id="ARBA00004604"/>
    </source>
</evidence>
<dbReference type="Pfam" id="PF22298">
    <property type="entry name" value="Tsr1_G-like"/>
    <property type="match status" value="1"/>
</dbReference>
<dbReference type="PANTHER" id="PTHR12858:SF1">
    <property type="entry name" value="PRE-RRNA-PROCESSING PROTEIN TSR1 HOMOLOG"/>
    <property type="match status" value="1"/>
</dbReference>
<protein>
    <recommendedName>
        <fullName evidence="6">Pre-rRNA-processing protein TSR1 homolog</fullName>
    </recommendedName>
</protein>
<dbReference type="InterPro" id="IPR012948">
    <property type="entry name" value="AARP2CN"/>
</dbReference>
<feature type="compositionally biased region" description="Basic residues" evidence="7">
    <location>
        <begin position="14"/>
        <end position="26"/>
    </location>
</feature>
<dbReference type="GO" id="GO:0034511">
    <property type="term" value="F:U3 snoRNA binding"/>
    <property type="evidence" value="ECO:0007669"/>
    <property type="project" value="TreeGrafter"/>
</dbReference>
<keyword evidence="9" id="KW-1185">Reference proteome</keyword>
<evidence type="ECO:0000313" key="9">
    <source>
        <dbReference type="Proteomes" id="UP000887566"/>
    </source>
</evidence>
<dbReference type="GO" id="GO:0000462">
    <property type="term" value="P:maturation of SSU-rRNA from tricistronic rRNA transcript (SSU-rRNA, 5.8S rRNA, LSU-rRNA)"/>
    <property type="evidence" value="ECO:0007669"/>
    <property type="project" value="TreeGrafter"/>
</dbReference>
<name>A0A914X2G9_9BILA</name>
<organism evidence="9 10">
    <name type="scientific">Plectus sambesii</name>
    <dbReference type="NCBI Taxonomy" id="2011161"/>
    <lineage>
        <taxon>Eukaryota</taxon>
        <taxon>Metazoa</taxon>
        <taxon>Ecdysozoa</taxon>
        <taxon>Nematoda</taxon>
        <taxon>Chromadorea</taxon>
        <taxon>Plectida</taxon>
        <taxon>Plectina</taxon>
        <taxon>Plectoidea</taxon>
        <taxon>Plectidae</taxon>
        <taxon>Plectus</taxon>
    </lineage>
</organism>
<feature type="compositionally biased region" description="Acidic residues" evidence="7">
    <location>
        <begin position="398"/>
        <end position="443"/>
    </location>
</feature>
<evidence type="ECO:0000256" key="5">
    <source>
        <dbReference type="ARBA" id="ARBA00038288"/>
    </source>
</evidence>
<evidence type="ECO:0000256" key="6">
    <source>
        <dbReference type="ARBA" id="ARBA00040070"/>
    </source>
</evidence>
<dbReference type="SMART" id="SM00785">
    <property type="entry name" value="AARP2CN"/>
    <property type="match status" value="1"/>
</dbReference>
<feature type="domain" description="Bms1-type G" evidence="8">
    <location>
        <begin position="83"/>
        <end position="242"/>
    </location>
</feature>
<feature type="compositionally biased region" description="Polar residues" evidence="7">
    <location>
        <begin position="781"/>
        <end position="790"/>
    </location>
</feature>
<feature type="compositionally biased region" description="Basic and acidic residues" evidence="7">
    <location>
        <begin position="27"/>
        <end position="52"/>
    </location>
</feature>
<dbReference type="PANTHER" id="PTHR12858">
    <property type="entry name" value="RIBOSOME BIOGENESIS PROTEIN"/>
    <property type="match status" value="1"/>
</dbReference>
<reference evidence="10" key="1">
    <citation type="submission" date="2022-11" db="UniProtKB">
        <authorList>
            <consortium name="WormBaseParasite"/>
        </authorList>
    </citation>
    <scope>IDENTIFICATION</scope>
</reference>
<comment type="similarity">
    <text evidence="5">Belongs to the TRAFAC class translation factor GTPase superfamily. Bms1-like GTPase family. TSR1 subfamily.</text>
</comment>
<dbReference type="PROSITE" id="PS51714">
    <property type="entry name" value="G_BMS1"/>
    <property type="match status" value="1"/>
</dbReference>
<keyword evidence="2" id="KW-0690">Ribosome biogenesis</keyword>
<feature type="compositionally biased region" description="Basic and acidic residues" evidence="7">
    <location>
        <begin position="61"/>
        <end position="75"/>
    </location>
</feature>
<dbReference type="Proteomes" id="UP000887566">
    <property type="component" value="Unplaced"/>
</dbReference>
<evidence type="ECO:0000256" key="2">
    <source>
        <dbReference type="ARBA" id="ARBA00022517"/>
    </source>
</evidence>
<proteinExistence type="inferred from homology"/>
<evidence type="ECO:0000256" key="7">
    <source>
        <dbReference type="SAM" id="MobiDB-lite"/>
    </source>
</evidence>
<dbReference type="InterPro" id="IPR039761">
    <property type="entry name" value="Bms1/Tsr1"/>
</dbReference>
<comment type="subcellular location">
    <subcellularLocation>
        <location evidence="1">Nucleus</location>
        <location evidence="1">Nucleolus</location>
    </subcellularLocation>
</comment>
<dbReference type="InterPro" id="IPR007034">
    <property type="entry name" value="BMS1_TSR1_C"/>
</dbReference>
<feature type="region of interest" description="Disordered" evidence="7">
    <location>
        <begin position="1"/>
        <end position="75"/>
    </location>
</feature>
<dbReference type="GO" id="GO:0030688">
    <property type="term" value="C:preribosome, small subunit precursor"/>
    <property type="evidence" value="ECO:0007669"/>
    <property type="project" value="TreeGrafter"/>
</dbReference>
<dbReference type="GO" id="GO:0005525">
    <property type="term" value="F:GTP binding"/>
    <property type="evidence" value="ECO:0007669"/>
    <property type="project" value="TreeGrafter"/>
</dbReference>
<dbReference type="GO" id="GO:0005730">
    <property type="term" value="C:nucleolus"/>
    <property type="evidence" value="ECO:0007669"/>
    <property type="project" value="UniProtKB-SubCell"/>
</dbReference>
<evidence type="ECO:0000256" key="4">
    <source>
        <dbReference type="ARBA" id="ARBA00037087"/>
    </source>
</evidence>
<evidence type="ECO:0000259" key="8">
    <source>
        <dbReference type="PROSITE" id="PS51714"/>
    </source>
</evidence>
<dbReference type="GO" id="GO:0003924">
    <property type="term" value="F:GTPase activity"/>
    <property type="evidence" value="ECO:0007669"/>
    <property type="project" value="TreeGrafter"/>
</dbReference>